<dbReference type="InterPro" id="IPR009003">
    <property type="entry name" value="Peptidase_S1_PA"/>
</dbReference>
<evidence type="ECO:0000313" key="1">
    <source>
        <dbReference type="EMBL" id="BES99538.1"/>
    </source>
</evidence>
<dbReference type="InterPro" id="IPR043504">
    <property type="entry name" value="Peptidase_S1_PA_chymotrypsin"/>
</dbReference>
<dbReference type="Gene3D" id="2.40.10.10">
    <property type="entry name" value="Trypsin-like serine proteases"/>
    <property type="match status" value="1"/>
</dbReference>
<protein>
    <submittedName>
        <fullName evidence="1">Uncharacterized protein</fullName>
    </submittedName>
</protein>
<proteinExistence type="predicted"/>
<sequence length="257" mass="28617">MVLTSSMCLVKQMEKTRNVEKRIIVIAPADDPIVLRVALITLLHPESEANKSLEHVGLLGVDPAFEERPDLKYIAPIWDKRDGSLHQAYRYIVKNAHTIQCYIVSWPYKGIGKVIRKYDKIVGKDYQIDVVHIVPAHPLLEDKCIEHFVTAGNAIRVPAYASTCALMLNTGARMCDYDRGAGLICANYLWGIAVGDHSCAKNDSLHEFIRIDAASDFITNQSNHAFTPVPGACQVAESYFRIVTLGPLIASFGTWLH</sequence>
<reference evidence="1 2" key="1">
    <citation type="submission" date="2023-09" db="EMBL/GenBank/DDBJ databases">
        <title>Nesidiocoris tenuis whole genome shotgun sequence.</title>
        <authorList>
            <person name="Shibata T."/>
            <person name="Shimoda M."/>
            <person name="Kobayashi T."/>
            <person name="Uehara T."/>
        </authorList>
    </citation>
    <scope>NUCLEOTIDE SEQUENCE [LARGE SCALE GENOMIC DNA]</scope>
    <source>
        <strain evidence="1 2">Japan</strain>
    </source>
</reference>
<accession>A0ABN7B556</accession>
<evidence type="ECO:0000313" key="2">
    <source>
        <dbReference type="Proteomes" id="UP001307889"/>
    </source>
</evidence>
<name>A0ABN7B556_9HEMI</name>
<dbReference type="EMBL" id="AP028918">
    <property type="protein sequence ID" value="BES99538.1"/>
    <property type="molecule type" value="Genomic_DNA"/>
</dbReference>
<organism evidence="1 2">
    <name type="scientific">Nesidiocoris tenuis</name>
    <dbReference type="NCBI Taxonomy" id="355587"/>
    <lineage>
        <taxon>Eukaryota</taxon>
        <taxon>Metazoa</taxon>
        <taxon>Ecdysozoa</taxon>
        <taxon>Arthropoda</taxon>
        <taxon>Hexapoda</taxon>
        <taxon>Insecta</taxon>
        <taxon>Pterygota</taxon>
        <taxon>Neoptera</taxon>
        <taxon>Paraneoptera</taxon>
        <taxon>Hemiptera</taxon>
        <taxon>Heteroptera</taxon>
        <taxon>Panheteroptera</taxon>
        <taxon>Cimicomorpha</taxon>
        <taxon>Miridae</taxon>
        <taxon>Dicyphina</taxon>
        <taxon>Nesidiocoris</taxon>
    </lineage>
</organism>
<dbReference type="SUPFAM" id="SSF50494">
    <property type="entry name" value="Trypsin-like serine proteases"/>
    <property type="match status" value="1"/>
</dbReference>
<gene>
    <name evidence="1" type="ORF">NTJ_12356</name>
</gene>
<keyword evidence="2" id="KW-1185">Reference proteome</keyword>
<dbReference type="Proteomes" id="UP001307889">
    <property type="component" value="Chromosome 10"/>
</dbReference>